<keyword evidence="4" id="KW-1185">Reference proteome</keyword>
<keyword evidence="1 3" id="KW-0808">Transferase</keyword>
<dbReference type="InterPro" id="IPR028098">
    <property type="entry name" value="Glyco_trans_4-like_N"/>
</dbReference>
<organism evidence="3 4">
    <name type="scientific">Roseivivax sediminis</name>
    <dbReference type="NCBI Taxonomy" id="936889"/>
    <lineage>
        <taxon>Bacteria</taxon>
        <taxon>Pseudomonadati</taxon>
        <taxon>Pseudomonadota</taxon>
        <taxon>Alphaproteobacteria</taxon>
        <taxon>Rhodobacterales</taxon>
        <taxon>Roseobacteraceae</taxon>
        <taxon>Roseivivax</taxon>
    </lineage>
</organism>
<dbReference type="Pfam" id="PF13692">
    <property type="entry name" value="Glyco_trans_1_4"/>
    <property type="match status" value="1"/>
</dbReference>
<dbReference type="RefSeq" id="WP_149756965.1">
    <property type="nucleotide sequence ID" value="NZ_FOMS01000010.1"/>
</dbReference>
<gene>
    <name evidence="3" type="ORF">SAMN04515678_110181</name>
</gene>
<proteinExistence type="predicted"/>
<accession>A0A1I2B3Z1</accession>
<dbReference type="OrthoDB" id="9790710at2"/>
<dbReference type="PANTHER" id="PTHR46401">
    <property type="entry name" value="GLYCOSYLTRANSFERASE WBBK-RELATED"/>
    <property type="match status" value="1"/>
</dbReference>
<feature type="domain" description="Glycosyltransferase subfamily 4-like N-terminal" evidence="2">
    <location>
        <begin position="110"/>
        <end position="219"/>
    </location>
</feature>
<dbReference type="CDD" id="cd03809">
    <property type="entry name" value="GT4_MtfB-like"/>
    <property type="match status" value="1"/>
</dbReference>
<dbReference type="Proteomes" id="UP000325289">
    <property type="component" value="Unassembled WGS sequence"/>
</dbReference>
<dbReference type="Gene3D" id="3.40.50.2000">
    <property type="entry name" value="Glycogen Phosphorylase B"/>
    <property type="match status" value="2"/>
</dbReference>
<dbReference type="EMBL" id="FOMS01000010">
    <property type="protein sequence ID" value="SFE50796.1"/>
    <property type="molecule type" value="Genomic_DNA"/>
</dbReference>
<dbReference type="AlphaFoldDB" id="A0A1I2B3Z1"/>
<dbReference type="Pfam" id="PF13439">
    <property type="entry name" value="Glyco_transf_4"/>
    <property type="match status" value="1"/>
</dbReference>
<dbReference type="GO" id="GO:0016757">
    <property type="term" value="F:glycosyltransferase activity"/>
    <property type="evidence" value="ECO:0007669"/>
    <property type="project" value="UniProtKB-ARBA"/>
</dbReference>
<dbReference type="SUPFAM" id="SSF53756">
    <property type="entry name" value="UDP-Glycosyltransferase/glycogen phosphorylase"/>
    <property type="match status" value="1"/>
</dbReference>
<evidence type="ECO:0000259" key="2">
    <source>
        <dbReference type="Pfam" id="PF13439"/>
    </source>
</evidence>
<evidence type="ECO:0000313" key="4">
    <source>
        <dbReference type="Proteomes" id="UP000325289"/>
    </source>
</evidence>
<sequence>MPGAGTARAGSLAERQRLLDLTRLVSRAGRRPTGVDRVELAYLQHLPAPWALVRTALGFLLLDPEGAAAARTLIEIGTWPPPGPLARLARRGDPARAGLEGALRRLAIGRARHSGLGALLRRHVPGGTYVNVGHTALADTLLSGLAAADMRVAVMVHDTIPLDWPDHQRPGASERFAAFLARAGQNADLVIANSAATAADIARHLDHPPPETVVAHLGVPRPVPGEAPHGPWTGTPYVATIGTIEPRKNHAFLLDLWERMGTTAPPLLVLGARGWENHATFARLDAQPHRVHELNDLGDAEMFGLLQESAGLLFPSLAEGYGLPLLEAAHLNVPVICNDLRVFREIAPSFPIYASICDDYLWEHSIKGLVERAATRNTGTSEAPAGIAPPGWNDHFRTVLPRL</sequence>
<protein>
    <submittedName>
        <fullName evidence="3">Glycosyl transferases group 1</fullName>
    </submittedName>
</protein>
<evidence type="ECO:0000313" key="3">
    <source>
        <dbReference type="EMBL" id="SFE50796.1"/>
    </source>
</evidence>
<reference evidence="3 4" key="1">
    <citation type="submission" date="2016-10" db="EMBL/GenBank/DDBJ databases">
        <authorList>
            <person name="Varghese N."/>
            <person name="Submissions S."/>
        </authorList>
    </citation>
    <scope>NUCLEOTIDE SEQUENCE [LARGE SCALE GENOMIC DNA]</scope>
    <source>
        <strain evidence="4">YIM D21,KCTC 23444,ACCC 10710</strain>
    </source>
</reference>
<evidence type="ECO:0000256" key="1">
    <source>
        <dbReference type="ARBA" id="ARBA00022679"/>
    </source>
</evidence>
<dbReference type="PANTHER" id="PTHR46401:SF2">
    <property type="entry name" value="GLYCOSYLTRANSFERASE WBBK-RELATED"/>
    <property type="match status" value="1"/>
</dbReference>
<name>A0A1I2B3Z1_9RHOB</name>